<dbReference type="SUPFAM" id="SSF90112">
    <property type="entry name" value="Neurotransmitter-gated ion-channel transmembrane pore"/>
    <property type="match status" value="1"/>
</dbReference>
<evidence type="ECO:0000256" key="9">
    <source>
        <dbReference type="ARBA" id="ARBA00023136"/>
    </source>
</evidence>
<keyword evidence="3 11" id="KW-0813">Transport</keyword>
<dbReference type="NCBIfam" id="TIGR00860">
    <property type="entry name" value="LIC"/>
    <property type="match status" value="1"/>
</dbReference>
<keyword evidence="10 11" id="KW-0407">Ion channel</keyword>
<keyword evidence="7 11" id="KW-1133">Transmembrane helix</keyword>
<dbReference type="Gene3D" id="2.70.170.10">
    <property type="entry name" value="Neurotransmitter-gated ion-channel ligand-binding domain"/>
    <property type="match status" value="1"/>
</dbReference>
<evidence type="ECO:0000256" key="3">
    <source>
        <dbReference type="ARBA" id="ARBA00022448"/>
    </source>
</evidence>
<name>A0A8S3RSQ4_MYTED</name>
<keyword evidence="14" id="KW-0675">Receptor</keyword>
<dbReference type="InterPro" id="IPR006028">
    <property type="entry name" value="GABAA/Glycine_rcpt"/>
</dbReference>
<dbReference type="InterPro" id="IPR006202">
    <property type="entry name" value="Neur_chan_lig-bd"/>
</dbReference>
<dbReference type="GO" id="GO:0004888">
    <property type="term" value="F:transmembrane signaling receptor activity"/>
    <property type="evidence" value="ECO:0007669"/>
    <property type="project" value="InterPro"/>
</dbReference>
<dbReference type="CDD" id="cd19049">
    <property type="entry name" value="LGIC_TM_anion"/>
    <property type="match status" value="1"/>
</dbReference>
<dbReference type="CDD" id="cd18990">
    <property type="entry name" value="LGIC_ECD_GABAAR"/>
    <property type="match status" value="1"/>
</dbReference>
<dbReference type="FunFam" id="2.70.170.10:FF:000045">
    <property type="entry name" value="Predicted protein"/>
    <property type="match status" value="1"/>
</dbReference>
<evidence type="ECO:0000313" key="15">
    <source>
        <dbReference type="Proteomes" id="UP000683360"/>
    </source>
</evidence>
<accession>A0A8S3RSQ4</accession>
<gene>
    <name evidence="14" type="ORF">MEDL_22154</name>
</gene>
<evidence type="ECO:0000256" key="11">
    <source>
        <dbReference type="RuleBase" id="RU000687"/>
    </source>
</evidence>
<evidence type="ECO:0000259" key="12">
    <source>
        <dbReference type="Pfam" id="PF02931"/>
    </source>
</evidence>
<dbReference type="GO" id="GO:0005230">
    <property type="term" value="F:extracellular ligand-gated monoatomic ion channel activity"/>
    <property type="evidence" value="ECO:0007669"/>
    <property type="project" value="InterPro"/>
</dbReference>
<dbReference type="Pfam" id="PF02931">
    <property type="entry name" value="Neur_chan_LBD"/>
    <property type="match status" value="1"/>
</dbReference>
<keyword evidence="4" id="KW-1003">Cell membrane</keyword>
<dbReference type="InterPro" id="IPR018000">
    <property type="entry name" value="Neurotransmitter_ion_chnl_CS"/>
</dbReference>
<dbReference type="AlphaFoldDB" id="A0A8S3RSQ4"/>
<evidence type="ECO:0000256" key="1">
    <source>
        <dbReference type="ARBA" id="ARBA00004141"/>
    </source>
</evidence>
<dbReference type="PROSITE" id="PS00236">
    <property type="entry name" value="NEUROTR_ION_CHANNEL"/>
    <property type="match status" value="1"/>
</dbReference>
<comment type="caution">
    <text evidence="14">The sequence shown here is derived from an EMBL/GenBank/DDBJ whole genome shotgun (WGS) entry which is preliminary data.</text>
</comment>
<evidence type="ECO:0000313" key="14">
    <source>
        <dbReference type="EMBL" id="CAG2207892.1"/>
    </source>
</evidence>
<dbReference type="InterPro" id="IPR006201">
    <property type="entry name" value="Neur_channel"/>
</dbReference>
<dbReference type="SUPFAM" id="SSF63712">
    <property type="entry name" value="Nicotinic receptor ligand binding domain-like"/>
    <property type="match status" value="1"/>
</dbReference>
<dbReference type="PANTHER" id="PTHR18945">
    <property type="entry name" value="NEUROTRANSMITTER GATED ION CHANNEL"/>
    <property type="match status" value="1"/>
</dbReference>
<evidence type="ECO:0000259" key="13">
    <source>
        <dbReference type="Pfam" id="PF02932"/>
    </source>
</evidence>
<dbReference type="PRINTS" id="PR00252">
    <property type="entry name" value="NRIONCHANNEL"/>
</dbReference>
<dbReference type="GO" id="GO:0005886">
    <property type="term" value="C:plasma membrane"/>
    <property type="evidence" value="ECO:0007669"/>
    <property type="project" value="UniProtKB-SubCell"/>
</dbReference>
<feature type="domain" description="Neurotransmitter-gated ion-channel ligand-binding" evidence="12">
    <location>
        <begin position="2"/>
        <end position="190"/>
    </location>
</feature>
<organism evidence="14 15">
    <name type="scientific">Mytilus edulis</name>
    <name type="common">Blue mussel</name>
    <dbReference type="NCBI Taxonomy" id="6550"/>
    <lineage>
        <taxon>Eukaryota</taxon>
        <taxon>Metazoa</taxon>
        <taxon>Spiralia</taxon>
        <taxon>Lophotrochozoa</taxon>
        <taxon>Mollusca</taxon>
        <taxon>Bivalvia</taxon>
        <taxon>Autobranchia</taxon>
        <taxon>Pteriomorphia</taxon>
        <taxon>Mytilida</taxon>
        <taxon>Mytiloidea</taxon>
        <taxon>Mytilidae</taxon>
        <taxon>Mytilinae</taxon>
        <taxon>Mytilus</taxon>
    </lineage>
</organism>
<dbReference type="Pfam" id="PF02932">
    <property type="entry name" value="Neur_chan_memb"/>
    <property type="match status" value="1"/>
</dbReference>
<keyword evidence="5 11" id="KW-0812">Transmembrane</keyword>
<dbReference type="EMBL" id="CAJPWZ010001095">
    <property type="protein sequence ID" value="CAG2207892.1"/>
    <property type="molecule type" value="Genomic_DNA"/>
</dbReference>
<keyword evidence="8 11" id="KW-0406">Ion transport</keyword>
<evidence type="ECO:0000256" key="4">
    <source>
        <dbReference type="ARBA" id="ARBA00022475"/>
    </source>
</evidence>
<dbReference type="InterPro" id="IPR006029">
    <property type="entry name" value="Neurotrans-gated_channel_TM"/>
</dbReference>
<evidence type="ECO:0000256" key="5">
    <source>
        <dbReference type="ARBA" id="ARBA00022692"/>
    </source>
</evidence>
<comment type="subcellular location">
    <subcellularLocation>
        <location evidence="2">Cell membrane</location>
    </subcellularLocation>
    <subcellularLocation>
        <location evidence="1">Membrane</location>
        <topology evidence="1">Multi-pass membrane protein</topology>
    </subcellularLocation>
</comment>
<evidence type="ECO:0000256" key="7">
    <source>
        <dbReference type="ARBA" id="ARBA00022989"/>
    </source>
</evidence>
<feature type="transmembrane region" description="Helical" evidence="11">
    <location>
        <begin position="203"/>
        <end position="223"/>
    </location>
</feature>
<keyword evidence="6" id="KW-0732">Signal</keyword>
<dbReference type="Gene3D" id="1.20.58.390">
    <property type="entry name" value="Neurotransmitter-gated ion-channel transmembrane domain"/>
    <property type="match status" value="1"/>
</dbReference>
<dbReference type="InterPro" id="IPR038050">
    <property type="entry name" value="Neuro_actylchol_rec"/>
</dbReference>
<evidence type="ECO:0000256" key="6">
    <source>
        <dbReference type="ARBA" id="ARBA00022729"/>
    </source>
</evidence>
<evidence type="ECO:0000256" key="2">
    <source>
        <dbReference type="ARBA" id="ARBA00004236"/>
    </source>
</evidence>
<feature type="transmembrane region" description="Helical" evidence="11">
    <location>
        <begin position="266"/>
        <end position="285"/>
    </location>
</feature>
<dbReference type="InterPro" id="IPR036734">
    <property type="entry name" value="Neur_chan_lig-bd_sf"/>
</dbReference>
<dbReference type="Proteomes" id="UP000683360">
    <property type="component" value="Unassembled WGS sequence"/>
</dbReference>
<dbReference type="OrthoDB" id="407674at2759"/>
<keyword evidence="15" id="KW-1185">Reference proteome</keyword>
<reference evidence="14" key="1">
    <citation type="submission" date="2021-03" db="EMBL/GenBank/DDBJ databases">
        <authorList>
            <person name="Bekaert M."/>
        </authorList>
    </citation>
    <scope>NUCLEOTIDE SEQUENCE</scope>
</reference>
<comment type="similarity">
    <text evidence="11">Belongs to the ligand-gated ion channel (TC 1.A.9) family.</text>
</comment>
<evidence type="ECO:0000256" key="10">
    <source>
        <dbReference type="ARBA" id="ARBA00023303"/>
    </source>
</evidence>
<dbReference type="PRINTS" id="PR00253">
    <property type="entry name" value="GABAARECEPTR"/>
</dbReference>
<proteinExistence type="inferred from homology"/>
<feature type="domain" description="Neurotransmitter-gated ion-channel transmembrane" evidence="13">
    <location>
        <begin position="208"/>
        <end position="298"/>
    </location>
</feature>
<evidence type="ECO:0000256" key="8">
    <source>
        <dbReference type="ARBA" id="ARBA00023065"/>
    </source>
</evidence>
<feature type="transmembrane region" description="Helical" evidence="11">
    <location>
        <begin position="229"/>
        <end position="245"/>
    </location>
</feature>
<protein>
    <submittedName>
        <fullName evidence="14">Glycine receptor subunit alpha-1</fullName>
    </submittedName>
</protein>
<sequence>MLSTYDKRFPPHYNDVIPVKVKVQMYVLSVFEIDASEMTFSISMFLRQEWVDRRLQFETKENLSNISLDNEITKEIWVPDLAFTSDTHTYFHELTRPNRLMIIYPNGKVVYSIRVTGKFTCFMDLTKFPFDEQRCPIELESYGFSNSIISFQWTEPAAAFRDDVKHSQFELGETQSYTRNLTYSTGTYSSLGVTLLFIRRYEFYLIQIYAPSVLVVMLSWLSFWLDVDAIPARISLGILTVLTISSNGNMSVSMAQRVSYIRAIDIWNSVCLILVFCAVMEYAYVCVSVRVHQRRKSGTSSSDIEICNNNKHMKHGFQTEKQSERSYDQLKRETARTVDKISRVAFPLCSQDHPMNTRLKQLSSSRLKRSSFTLETRALQGKHQEALPKYIEPIDFTMNNNPCEDKLGNVNIKTSVPLITTKDE</sequence>
<dbReference type="InterPro" id="IPR036719">
    <property type="entry name" value="Neuro-gated_channel_TM_sf"/>
</dbReference>
<comment type="caution">
    <text evidence="11">Lacks conserved residue(s) required for the propagation of feature annotation.</text>
</comment>
<keyword evidence="9 11" id="KW-0472">Membrane</keyword>